<sequence>MVLEKDRPKPVVMTNLRSPSQSPPRSGTQTPAACRPLLRHSYYAGQSIHTWPTLRLSDFSHPNNLREQNKLESAMRSPTIRDRSSSYDALSHLKDVQKEYEDERLTPKPPKHGPSAASPLRPRPPPLLRRVSHEVREREQNLRMEVEALRHQLKDQEDQKQAESLMVGFVLNRIVETQRNQMAVQQQMLNKLVAMDLQGNGLPETFSRRKSK</sequence>
<feature type="coiled-coil region" evidence="1">
    <location>
        <begin position="132"/>
        <end position="166"/>
    </location>
</feature>
<feature type="compositionally biased region" description="Polar residues" evidence="2">
    <location>
        <begin position="15"/>
        <end position="31"/>
    </location>
</feature>
<evidence type="ECO:0000256" key="2">
    <source>
        <dbReference type="SAM" id="MobiDB-lite"/>
    </source>
</evidence>
<dbReference type="RefSeq" id="XP_047766796.1">
    <property type="nucleotide sequence ID" value="XM_047908366.1"/>
</dbReference>
<gene>
    <name evidence="3" type="ORF">CLAFUR5_09218</name>
</gene>
<reference evidence="3" key="2">
    <citation type="journal article" date="2022" name="Microb. Genom.">
        <title>A chromosome-scale genome assembly of the tomato pathogen Cladosporium fulvum reveals a compartmentalized genome architecture and the presence of a dispensable chromosome.</title>
        <authorList>
            <person name="Zaccaron A.Z."/>
            <person name="Chen L.H."/>
            <person name="Samaras A."/>
            <person name="Stergiopoulos I."/>
        </authorList>
    </citation>
    <scope>NUCLEOTIDE SEQUENCE</scope>
    <source>
        <strain evidence="3">Race5_Kim</strain>
    </source>
</reference>
<dbReference type="GeneID" id="71989096"/>
<keyword evidence="1" id="KW-0175">Coiled coil</keyword>
<feature type="region of interest" description="Disordered" evidence="2">
    <location>
        <begin position="69"/>
        <end position="127"/>
    </location>
</feature>
<feature type="region of interest" description="Disordered" evidence="2">
    <location>
        <begin position="1"/>
        <end position="34"/>
    </location>
</feature>
<dbReference type="Proteomes" id="UP000756132">
    <property type="component" value="Chromosome 9"/>
</dbReference>
<evidence type="ECO:0000256" key="1">
    <source>
        <dbReference type="SAM" id="Coils"/>
    </source>
</evidence>
<proteinExistence type="predicted"/>
<evidence type="ECO:0000313" key="3">
    <source>
        <dbReference type="EMBL" id="UJO22430.1"/>
    </source>
</evidence>
<reference evidence="3" key="1">
    <citation type="submission" date="2021-12" db="EMBL/GenBank/DDBJ databases">
        <authorList>
            <person name="Zaccaron A."/>
            <person name="Stergiopoulos I."/>
        </authorList>
    </citation>
    <scope>NUCLEOTIDE SEQUENCE</scope>
    <source>
        <strain evidence="3">Race5_Kim</strain>
    </source>
</reference>
<evidence type="ECO:0000313" key="4">
    <source>
        <dbReference type="Proteomes" id="UP000756132"/>
    </source>
</evidence>
<dbReference type="AlphaFoldDB" id="A0A9Q8PHC2"/>
<keyword evidence="4" id="KW-1185">Reference proteome</keyword>
<protein>
    <submittedName>
        <fullName evidence="3">Uncharacterized protein</fullName>
    </submittedName>
</protein>
<feature type="compositionally biased region" description="Basic and acidic residues" evidence="2">
    <location>
        <begin position="79"/>
        <end position="106"/>
    </location>
</feature>
<dbReference type="OrthoDB" id="10662757at2759"/>
<dbReference type="KEGG" id="ffu:CLAFUR5_09218"/>
<dbReference type="EMBL" id="CP090171">
    <property type="protein sequence ID" value="UJO22430.1"/>
    <property type="molecule type" value="Genomic_DNA"/>
</dbReference>
<organism evidence="3 4">
    <name type="scientific">Passalora fulva</name>
    <name type="common">Tomato leaf mold</name>
    <name type="synonym">Cladosporium fulvum</name>
    <dbReference type="NCBI Taxonomy" id="5499"/>
    <lineage>
        <taxon>Eukaryota</taxon>
        <taxon>Fungi</taxon>
        <taxon>Dikarya</taxon>
        <taxon>Ascomycota</taxon>
        <taxon>Pezizomycotina</taxon>
        <taxon>Dothideomycetes</taxon>
        <taxon>Dothideomycetidae</taxon>
        <taxon>Mycosphaerellales</taxon>
        <taxon>Mycosphaerellaceae</taxon>
        <taxon>Fulvia</taxon>
    </lineage>
</organism>
<name>A0A9Q8PHC2_PASFU</name>
<accession>A0A9Q8PHC2</accession>